<feature type="active site" description="Proton acceptor" evidence="7">
    <location>
        <position position="205"/>
    </location>
</feature>
<dbReference type="Proteomes" id="UP000007161">
    <property type="component" value="Chromosome"/>
</dbReference>
<evidence type="ECO:0000256" key="7">
    <source>
        <dbReference type="PIRSR" id="PIRSR001123-1"/>
    </source>
</evidence>
<comment type="similarity">
    <text evidence="1 6">Belongs to the peptidase M42 family.</text>
</comment>
<dbReference type="GO" id="GO:0004177">
    <property type="term" value="F:aminopeptidase activity"/>
    <property type="evidence" value="ECO:0007669"/>
    <property type="project" value="UniProtKB-UniRule"/>
</dbReference>
<evidence type="ECO:0000313" key="9">
    <source>
        <dbReference type="EMBL" id="AEX86235.1"/>
    </source>
</evidence>
<evidence type="ECO:0000256" key="4">
    <source>
        <dbReference type="ARBA" id="ARBA00022723"/>
    </source>
</evidence>
<feature type="binding site" evidence="8">
    <location>
        <position position="228"/>
    </location>
    <ligand>
        <name>Zn(2+)</name>
        <dbReference type="ChEBI" id="CHEBI:29105"/>
        <label>1</label>
    </ligand>
</feature>
<dbReference type="SUPFAM" id="SSF53187">
    <property type="entry name" value="Zn-dependent exopeptidases"/>
    <property type="match status" value="1"/>
</dbReference>
<feature type="binding site" evidence="8">
    <location>
        <position position="311"/>
    </location>
    <ligand>
        <name>Zn(2+)</name>
        <dbReference type="ChEBI" id="CHEBI:29105"/>
        <label>2</label>
    </ligand>
</feature>
<protein>
    <submittedName>
        <fullName evidence="9">Peptidase family protein</fullName>
    </submittedName>
</protein>
<accession>H2J687</accession>
<dbReference type="Gene3D" id="3.40.630.10">
    <property type="entry name" value="Zn peptidases"/>
    <property type="match status" value="1"/>
</dbReference>
<feature type="binding site" evidence="8">
    <location>
        <position position="64"/>
    </location>
    <ligand>
        <name>Zn(2+)</name>
        <dbReference type="ChEBI" id="CHEBI:29105"/>
        <label>1</label>
    </ligand>
</feature>
<evidence type="ECO:0000256" key="6">
    <source>
        <dbReference type="PIRNR" id="PIRNR001123"/>
    </source>
</evidence>
<name>H2J687_MARPK</name>
<dbReference type="STRING" id="443254.Marpi_1854"/>
<dbReference type="GO" id="GO:0046872">
    <property type="term" value="F:metal ion binding"/>
    <property type="evidence" value="ECO:0007669"/>
    <property type="project" value="UniProtKB-UniRule"/>
</dbReference>
<dbReference type="KEGG" id="mpz:Marpi_1854"/>
<dbReference type="PANTHER" id="PTHR32481:SF6">
    <property type="entry name" value="ENDOGLUCANASE"/>
    <property type="match status" value="1"/>
</dbReference>
<dbReference type="Pfam" id="PF05343">
    <property type="entry name" value="Peptidase_M42"/>
    <property type="match status" value="1"/>
</dbReference>
<keyword evidence="2" id="KW-0031">Aminopeptidase</keyword>
<dbReference type="PIRSF" id="PIRSF001123">
    <property type="entry name" value="PepA_GA"/>
    <property type="match status" value="1"/>
</dbReference>
<dbReference type="InterPro" id="IPR023367">
    <property type="entry name" value="Peptidase_M42_dom2"/>
</dbReference>
<organism evidence="9 10">
    <name type="scientific">Marinitoga piezophila (strain DSM 14283 / JCM 11233 / KA3)</name>
    <dbReference type="NCBI Taxonomy" id="443254"/>
    <lineage>
        <taxon>Bacteria</taxon>
        <taxon>Thermotogati</taxon>
        <taxon>Thermotogota</taxon>
        <taxon>Thermotogae</taxon>
        <taxon>Petrotogales</taxon>
        <taxon>Petrotogaceae</taxon>
        <taxon>Marinitoga</taxon>
    </lineage>
</organism>
<dbReference type="OrthoDB" id="48055at2"/>
<dbReference type="GO" id="GO:0006508">
    <property type="term" value="P:proteolysis"/>
    <property type="evidence" value="ECO:0007669"/>
    <property type="project" value="UniProtKB-KW"/>
</dbReference>
<keyword evidence="3" id="KW-0645">Protease</keyword>
<proteinExistence type="inferred from homology"/>
<feature type="binding site" evidence="8">
    <location>
        <position position="172"/>
    </location>
    <ligand>
        <name>Zn(2+)</name>
        <dbReference type="ChEBI" id="CHEBI:29105"/>
        <label>2</label>
    </ligand>
</feature>
<evidence type="ECO:0000256" key="8">
    <source>
        <dbReference type="PIRSR" id="PIRSR001123-2"/>
    </source>
</evidence>
<keyword evidence="10" id="KW-1185">Reference proteome</keyword>
<evidence type="ECO:0000256" key="3">
    <source>
        <dbReference type="ARBA" id="ARBA00022670"/>
    </source>
</evidence>
<dbReference type="PANTHER" id="PTHR32481">
    <property type="entry name" value="AMINOPEPTIDASE"/>
    <property type="match status" value="1"/>
</dbReference>
<dbReference type="InterPro" id="IPR051464">
    <property type="entry name" value="Peptidase_M42_aminopept"/>
</dbReference>
<dbReference type="EMBL" id="CP003257">
    <property type="protein sequence ID" value="AEX86235.1"/>
    <property type="molecule type" value="Genomic_DNA"/>
</dbReference>
<keyword evidence="4 8" id="KW-0479">Metal-binding</keyword>
<dbReference type="Gene3D" id="2.40.30.40">
    <property type="entry name" value="Peptidase M42, domain 2"/>
    <property type="match status" value="1"/>
</dbReference>
<dbReference type="HOGENOM" id="CLU_047249_1_0_0"/>
<dbReference type="eggNOG" id="COG1363">
    <property type="taxonomic scope" value="Bacteria"/>
</dbReference>
<dbReference type="AlphaFoldDB" id="H2J687"/>
<gene>
    <name evidence="9" type="ordered locus">Marpi_1854</name>
</gene>
<dbReference type="InterPro" id="IPR008007">
    <property type="entry name" value="Peptidase_M42"/>
</dbReference>
<evidence type="ECO:0000313" key="10">
    <source>
        <dbReference type="Proteomes" id="UP000007161"/>
    </source>
</evidence>
<feature type="binding site" evidence="8">
    <location>
        <position position="206"/>
    </location>
    <ligand>
        <name>Zn(2+)</name>
        <dbReference type="ChEBI" id="CHEBI:29105"/>
        <label>2</label>
    </ligand>
</feature>
<evidence type="ECO:0000256" key="2">
    <source>
        <dbReference type="ARBA" id="ARBA00022438"/>
    </source>
</evidence>
<reference evidence="9 10" key="1">
    <citation type="journal article" date="2012" name="J. Bacteriol.">
        <title>Complete Genome Sequence of the Thermophilic, Piezophilic, Heterotrophic Bacterium Marinitoga piezophila KA3.</title>
        <authorList>
            <person name="Lucas S."/>
            <person name="Han J."/>
            <person name="Lapidus A."/>
            <person name="Cheng J.F."/>
            <person name="Goodwin L.A."/>
            <person name="Pitluck S."/>
            <person name="Peters L."/>
            <person name="Mikhailova N."/>
            <person name="Teshima H."/>
            <person name="Detter J.C."/>
            <person name="Han C."/>
            <person name="Tapia R."/>
            <person name="Land M."/>
            <person name="Hauser L."/>
            <person name="Kyrpides N.C."/>
            <person name="Ivanova N."/>
            <person name="Pagani I."/>
            <person name="Vannier P."/>
            <person name="Oger P."/>
            <person name="Bartlett D.H."/>
            <person name="Noll K.M."/>
            <person name="Woyke T."/>
            <person name="Jebbar M."/>
        </authorList>
    </citation>
    <scope>NUCLEOTIDE SEQUENCE [LARGE SCALE GENOMIC DNA]</scope>
    <source>
        <strain evidence="10">DSM 14283 / JCM 11233 / KA3</strain>
    </source>
</reference>
<reference evidence="10" key="2">
    <citation type="submission" date="2012-01" db="EMBL/GenBank/DDBJ databases">
        <title>Complete sequence of chromosome of Marinitoga piezophila KA3.</title>
        <authorList>
            <person name="Lucas S."/>
            <person name="Han J."/>
            <person name="Lapidus A."/>
            <person name="Cheng J.-F."/>
            <person name="Goodwin L."/>
            <person name="Pitluck S."/>
            <person name="Peters L."/>
            <person name="Mikhailova N."/>
            <person name="Teshima H."/>
            <person name="Detter J.C."/>
            <person name="Han C."/>
            <person name="Tapia R."/>
            <person name="Land M."/>
            <person name="Hauser L."/>
            <person name="Kyrpides N."/>
            <person name="Ivanova N."/>
            <person name="Pagani I."/>
            <person name="Jebbar M."/>
            <person name="Vannier P."/>
            <person name="Oger P."/>
            <person name="Cario A."/>
            <person name="Bartlett D."/>
            <person name="Noll K.M."/>
            <person name="Woyke T."/>
        </authorList>
    </citation>
    <scope>NUCLEOTIDE SEQUENCE [LARGE SCALE GENOMIC DNA]</scope>
    <source>
        <strain evidence="10">DSM 14283 / JCM 11233 / KA3</strain>
    </source>
</reference>
<evidence type="ECO:0000256" key="5">
    <source>
        <dbReference type="ARBA" id="ARBA00022801"/>
    </source>
</evidence>
<comment type="cofactor">
    <cofactor evidence="8">
        <name>a divalent metal cation</name>
        <dbReference type="ChEBI" id="CHEBI:60240"/>
    </cofactor>
    <text evidence="8">Binds 2 divalent metal cations per subunit.</text>
</comment>
<sequence length="344" mass="37598">MKTGEILKDLSNAFGVSMYENPVKEKIIEYAKKISTDVEIFDAGKGSLGLKLGNGEKRFALFAHMDEIGIVITKIVDEQFAMVHTIGGVDPRTLISKRVKFKTENGEKIGVVGMLAPHLQKPQHRSSSPDFDNIYIDFSISGGTKDIEVGDIGTVDIEAIELNGKISGKALDNRVGCVVLLKTLEELKKFNLEGKSIYFLFNQGEEIGLKGAKRTAEDIAPEIGIVIDVTFGSDIPPYYEKVEMGKGPAIALGPSMHNEETQKMIDTAKKYGINHQLEPAPMRSGTESDIVQIVKEGVKTILISIPILNMHSSAEVVDPSDIDTSAILIANYIANYLEEGENNE</sequence>
<evidence type="ECO:0000256" key="1">
    <source>
        <dbReference type="ARBA" id="ARBA00006272"/>
    </source>
</evidence>
<dbReference type="SUPFAM" id="SSF101821">
    <property type="entry name" value="Aminopeptidase/glucanase lid domain"/>
    <property type="match status" value="1"/>
</dbReference>
<keyword evidence="5" id="KW-0378">Hydrolase</keyword>
<feature type="binding site" evidence="8">
    <location>
        <position position="172"/>
    </location>
    <ligand>
        <name>Zn(2+)</name>
        <dbReference type="ChEBI" id="CHEBI:29105"/>
        <label>1</label>
    </ligand>
</feature>
<dbReference type="RefSeq" id="WP_014297306.1">
    <property type="nucleotide sequence ID" value="NC_016751.1"/>
</dbReference>